<comment type="caution">
    <text evidence="2">The sequence shown here is derived from an EMBL/GenBank/DDBJ whole genome shotgun (WGS) entry which is preliminary data.</text>
</comment>
<sequence length="132" mass="15851">MKTMLKDIMNPLVEFHKVGIHLNFKPKNLIVFERMEEEKEQDEEVNRKNKAKEEKEKEEKEKEEKEKEEKEKEEKEKEEKEKEEKEKGQKVIKLVYFGEPVLYLYGQKKGIVKENYSLAACYTAPELLQVND</sequence>
<evidence type="ECO:0000256" key="1">
    <source>
        <dbReference type="SAM" id="MobiDB-lite"/>
    </source>
</evidence>
<organism evidence="2 3">
    <name type="scientific">Heterodera trifolii</name>
    <dbReference type="NCBI Taxonomy" id="157864"/>
    <lineage>
        <taxon>Eukaryota</taxon>
        <taxon>Metazoa</taxon>
        <taxon>Ecdysozoa</taxon>
        <taxon>Nematoda</taxon>
        <taxon>Chromadorea</taxon>
        <taxon>Rhabditida</taxon>
        <taxon>Tylenchina</taxon>
        <taxon>Tylenchomorpha</taxon>
        <taxon>Tylenchoidea</taxon>
        <taxon>Heteroderidae</taxon>
        <taxon>Heteroderinae</taxon>
        <taxon>Heterodera</taxon>
    </lineage>
</organism>
<protein>
    <submittedName>
        <fullName evidence="2">Uncharacterized protein</fullName>
    </submittedName>
</protein>
<dbReference type="AlphaFoldDB" id="A0ABD2JVV6"/>
<dbReference type="Gene3D" id="1.10.510.10">
    <property type="entry name" value="Transferase(Phosphotransferase) domain 1"/>
    <property type="match status" value="1"/>
</dbReference>
<name>A0ABD2JVV6_9BILA</name>
<feature type="compositionally biased region" description="Basic and acidic residues" evidence="1">
    <location>
        <begin position="44"/>
        <end position="88"/>
    </location>
</feature>
<feature type="region of interest" description="Disordered" evidence="1">
    <location>
        <begin position="36"/>
        <end position="88"/>
    </location>
</feature>
<dbReference type="EMBL" id="JBICBT010000892">
    <property type="protein sequence ID" value="KAL3094699.1"/>
    <property type="molecule type" value="Genomic_DNA"/>
</dbReference>
<accession>A0ABD2JVV6</accession>
<evidence type="ECO:0000313" key="2">
    <source>
        <dbReference type="EMBL" id="KAL3094699.1"/>
    </source>
</evidence>
<evidence type="ECO:0000313" key="3">
    <source>
        <dbReference type="Proteomes" id="UP001620626"/>
    </source>
</evidence>
<gene>
    <name evidence="2" type="ORF">niasHT_029966</name>
</gene>
<reference evidence="2 3" key="1">
    <citation type="submission" date="2024-10" db="EMBL/GenBank/DDBJ databases">
        <authorList>
            <person name="Kim D."/>
        </authorList>
    </citation>
    <scope>NUCLEOTIDE SEQUENCE [LARGE SCALE GENOMIC DNA]</scope>
    <source>
        <strain evidence="2">BH-2024</strain>
    </source>
</reference>
<keyword evidence="3" id="KW-1185">Reference proteome</keyword>
<dbReference type="Proteomes" id="UP001620626">
    <property type="component" value="Unassembled WGS sequence"/>
</dbReference>
<proteinExistence type="predicted"/>